<dbReference type="EMBL" id="FNPI01000022">
    <property type="protein sequence ID" value="SDZ62967.1"/>
    <property type="molecule type" value="Genomic_DNA"/>
</dbReference>
<dbReference type="AlphaFoldDB" id="A0A1H3UKT7"/>
<gene>
    <name evidence="1" type="ORF">SAMN05421736_122102</name>
</gene>
<evidence type="ECO:0000313" key="1">
    <source>
        <dbReference type="EMBL" id="SDZ62967.1"/>
    </source>
</evidence>
<accession>A0A1H3UKT7</accession>
<dbReference type="STRING" id="1503961.SAMN05421736_122102"/>
<keyword evidence="2" id="KW-1185">Reference proteome</keyword>
<sequence length="63" mass="7556">MFESEHTHKRRSVVIIPNYSMKEGIYVKNIVLFFLKKWLFKGSTEKRLKSMGSFLILTEYEII</sequence>
<proteinExistence type="predicted"/>
<protein>
    <submittedName>
        <fullName evidence="1">Uncharacterized protein</fullName>
    </submittedName>
</protein>
<reference evidence="2" key="1">
    <citation type="submission" date="2016-10" db="EMBL/GenBank/DDBJ databases">
        <authorList>
            <person name="Varghese N."/>
            <person name="Submissions S."/>
        </authorList>
    </citation>
    <scope>NUCLEOTIDE SEQUENCE [LARGE SCALE GENOMIC DNA]</scope>
    <source>
        <strain evidence="2">SP</strain>
    </source>
</reference>
<evidence type="ECO:0000313" key="2">
    <source>
        <dbReference type="Proteomes" id="UP000198935"/>
    </source>
</evidence>
<name>A0A1H3UKT7_9BACI</name>
<organism evidence="1 2">
    <name type="scientific">Evansella caseinilytica</name>
    <dbReference type="NCBI Taxonomy" id="1503961"/>
    <lineage>
        <taxon>Bacteria</taxon>
        <taxon>Bacillati</taxon>
        <taxon>Bacillota</taxon>
        <taxon>Bacilli</taxon>
        <taxon>Bacillales</taxon>
        <taxon>Bacillaceae</taxon>
        <taxon>Evansella</taxon>
    </lineage>
</organism>
<dbReference type="Proteomes" id="UP000198935">
    <property type="component" value="Unassembled WGS sequence"/>
</dbReference>